<dbReference type="EMBL" id="JAGGKG010000014">
    <property type="protein sequence ID" value="MBP1906263.1"/>
    <property type="molecule type" value="Genomic_DNA"/>
</dbReference>
<accession>A0ABS4FUL3</accession>
<protein>
    <submittedName>
        <fullName evidence="1">Uncharacterized protein</fullName>
    </submittedName>
</protein>
<evidence type="ECO:0000313" key="1">
    <source>
        <dbReference type="EMBL" id="MBP1906263.1"/>
    </source>
</evidence>
<sequence length="39" mass="4042">MNTSAFTACFSTDNDLIQENQAVTGVEATLCTVAAFLGS</sequence>
<comment type="caution">
    <text evidence="1">The sequence shown here is derived from an EMBL/GenBank/DDBJ whole genome shotgun (WGS) entry which is preliminary data.</text>
</comment>
<gene>
    <name evidence="1" type="ORF">J2Z32_002912</name>
</gene>
<dbReference type="Proteomes" id="UP001519272">
    <property type="component" value="Unassembled WGS sequence"/>
</dbReference>
<evidence type="ECO:0000313" key="2">
    <source>
        <dbReference type="Proteomes" id="UP001519272"/>
    </source>
</evidence>
<proteinExistence type="predicted"/>
<organism evidence="1 2">
    <name type="scientific">Paenibacillus turicensis</name>
    <dbReference type="NCBI Taxonomy" id="160487"/>
    <lineage>
        <taxon>Bacteria</taxon>
        <taxon>Bacillati</taxon>
        <taxon>Bacillota</taxon>
        <taxon>Bacilli</taxon>
        <taxon>Bacillales</taxon>
        <taxon>Paenibacillaceae</taxon>
        <taxon>Paenibacillus</taxon>
    </lineage>
</organism>
<reference evidence="1 2" key="1">
    <citation type="submission" date="2021-03" db="EMBL/GenBank/DDBJ databases">
        <title>Genomic Encyclopedia of Type Strains, Phase IV (KMG-IV): sequencing the most valuable type-strain genomes for metagenomic binning, comparative biology and taxonomic classification.</title>
        <authorList>
            <person name="Goeker M."/>
        </authorList>
    </citation>
    <scope>NUCLEOTIDE SEQUENCE [LARGE SCALE GENOMIC DNA]</scope>
    <source>
        <strain evidence="1 2">DSM 14349</strain>
    </source>
</reference>
<keyword evidence="2" id="KW-1185">Reference proteome</keyword>
<name>A0ABS4FUL3_9BACL</name>